<feature type="compositionally biased region" description="Low complexity" evidence="1">
    <location>
        <begin position="44"/>
        <end position="61"/>
    </location>
</feature>
<protein>
    <submittedName>
        <fullName evidence="2">Uncharacterized protein</fullName>
    </submittedName>
</protein>
<keyword evidence="3" id="KW-1185">Reference proteome</keyword>
<dbReference type="EMBL" id="BAABJM010000008">
    <property type="protein sequence ID" value="GAA5068022.1"/>
    <property type="molecule type" value="Genomic_DNA"/>
</dbReference>
<sequence>MSQAEGCGGALAGSGTDKVTTDDTTDDTGEDDSYTDSVLPPGSAFTTGTLTEAPTTPAASANDTTDNGVRRTRMRFIPSPHRTWR</sequence>
<name>A0ABP9KYI6_9NOCA</name>
<dbReference type="Proteomes" id="UP001500603">
    <property type="component" value="Unassembled WGS sequence"/>
</dbReference>
<comment type="caution">
    <text evidence="2">The sequence shown here is derived from an EMBL/GenBank/DDBJ whole genome shotgun (WGS) entry which is preliminary data.</text>
</comment>
<accession>A0ABP9KYI6</accession>
<proteinExistence type="predicted"/>
<feature type="compositionally biased region" description="Acidic residues" evidence="1">
    <location>
        <begin position="23"/>
        <end position="34"/>
    </location>
</feature>
<evidence type="ECO:0000313" key="3">
    <source>
        <dbReference type="Proteomes" id="UP001500603"/>
    </source>
</evidence>
<organism evidence="2 3">
    <name type="scientific">Nocardia callitridis</name>
    <dbReference type="NCBI Taxonomy" id="648753"/>
    <lineage>
        <taxon>Bacteria</taxon>
        <taxon>Bacillati</taxon>
        <taxon>Actinomycetota</taxon>
        <taxon>Actinomycetes</taxon>
        <taxon>Mycobacteriales</taxon>
        <taxon>Nocardiaceae</taxon>
        <taxon>Nocardia</taxon>
    </lineage>
</organism>
<gene>
    <name evidence="2" type="ORF">GCM10023318_57960</name>
</gene>
<evidence type="ECO:0000256" key="1">
    <source>
        <dbReference type="SAM" id="MobiDB-lite"/>
    </source>
</evidence>
<feature type="compositionally biased region" description="Gly residues" evidence="1">
    <location>
        <begin position="1"/>
        <end position="12"/>
    </location>
</feature>
<evidence type="ECO:0000313" key="2">
    <source>
        <dbReference type="EMBL" id="GAA5068022.1"/>
    </source>
</evidence>
<feature type="region of interest" description="Disordered" evidence="1">
    <location>
        <begin position="1"/>
        <end position="85"/>
    </location>
</feature>
<reference evidence="3" key="1">
    <citation type="journal article" date="2019" name="Int. J. Syst. Evol. Microbiol.">
        <title>The Global Catalogue of Microorganisms (GCM) 10K type strain sequencing project: providing services to taxonomists for standard genome sequencing and annotation.</title>
        <authorList>
            <consortium name="The Broad Institute Genomics Platform"/>
            <consortium name="The Broad Institute Genome Sequencing Center for Infectious Disease"/>
            <person name="Wu L."/>
            <person name="Ma J."/>
        </authorList>
    </citation>
    <scope>NUCLEOTIDE SEQUENCE [LARGE SCALE GENOMIC DNA]</scope>
    <source>
        <strain evidence="3">JCM 18298</strain>
    </source>
</reference>